<evidence type="ECO:0000256" key="8">
    <source>
        <dbReference type="ARBA" id="ARBA00022833"/>
    </source>
</evidence>
<keyword evidence="6" id="KW-0479">Metal-binding</keyword>
<dbReference type="OrthoDB" id="5295941at2"/>
<feature type="transmembrane region" description="Helical" evidence="12">
    <location>
        <begin position="143"/>
        <end position="164"/>
    </location>
</feature>
<keyword evidence="11 12" id="KW-0472">Membrane</keyword>
<name>A0A5C0AY47_9BURK</name>
<feature type="transmembrane region" description="Helical" evidence="12">
    <location>
        <begin position="572"/>
        <end position="591"/>
    </location>
</feature>
<evidence type="ECO:0000256" key="4">
    <source>
        <dbReference type="ARBA" id="ARBA00022670"/>
    </source>
</evidence>
<feature type="transmembrane region" description="Helical" evidence="12">
    <location>
        <begin position="101"/>
        <end position="122"/>
    </location>
</feature>
<keyword evidence="4 14" id="KW-0645">Protease</keyword>
<accession>A0A5C0AY47</accession>
<evidence type="ECO:0000256" key="10">
    <source>
        <dbReference type="ARBA" id="ARBA00023049"/>
    </source>
</evidence>
<dbReference type="AlphaFoldDB" id="A0A5C0AY47"/>
<keyword evidence="5 12" id="KW-0812">Transmembrane</keyword>
<dbReference type="EMBL" id="CP043046">
    <property type="protein sequence ID" value="QEI06494.1"/>
    <property type="molecule type" value="Genomic_DNA"/>
</dbReference>
<evidence type="ECO:0000256" key="12">
    <source>
        <dbReference type="SAM" id="Phobius"/>
    </source>
</evidence>
<dbReference type="RefSeq" id="WP_148815148.1">
    <property type="nucleotide sequence ID" value="NZ_CP043046.1"/>
</dbReference>
<dbReference type="InterPro" id="IPR001915">
    <property type="entry name" value="Peptidase_M48"/>
</dbReference>
<feature type="domain" description="Peptidase M48" evidence="13">
    <location>
        <begin position="288"/>
        <end position="461"/>
    </location>
</feature>
<dbReference type="InterPro" id="IPR050083">
    <property type="entry name" value="HtpX_protease"/>
</dbReference>
<evidence type="ECO:0000256" key="11">
    <source>
        <dbReference type="ARBA" id="ARBA00023136"/>
    </source>
</evidence>
<evidence type="ECO:0000259" key="13">
    <source>
        <dbReference type="Pfam" id="PF01435"/>
    </source>
</evidence>
<evidence type="ECO:0000313" key="14">
    <source>
        <dbReference type="EMBL" id="QEI06494.1"/>
    </source>
</evidence>
<dbReference type="PANTHER" id="PTHR43221:SF1">
    <property type="entry name" value="PROTEASE HTPX"/>
    <property type="match status" value="1"/>
</dbReference>
<dbReference type="GO" id="GO:0005886">
    <property type="term" value="C:plasma membrane"/>
    <property type="evidence" value="ECO:0007669"/>
    <property type="project" value="UniProtKB-SubCell"/>
</dbReference>
<sequence length="724" mass="77926">MKRLKLFAMLVLFPILLAGVGVWEHQRATEEIADLAEFETTVQSALPELRAIADRSKMTIVNLGGEKVAVMIAIDRLEKAQNQLGTTQAIAAVRPGLASAVMGFGVLTALIGLGALLATQAAGKTARKSRDHLLRVFSRGRRVLPFVLVSHISLTALAVAAAVIYEALALWHLGKMSSGDFKGMAFAGLLGLACLWTVWQMLRQLKAMRSMFEPTPMDVLGRVVSEAEAPGLWTHVRALAAKLGALPPDHIVVGMVDGFYVTAADVLVEPANVTLRGRTLHVPLVHLALLDRAESGAVIGHELGHFAGADTDYTMRFLPIYDGVARSLTAVHVSILEADWLQRTLMKPAFLFGLFFMESFDHAVNHWSREREIAADAAGAKAAGQAAAGSALVRVASSAEAVHASMSTHLTDPKSAPDDMLLAVVNDVAAQPLSMPSELLEESLPHPSDSHPPTLTRINALALPLDSVVQTGIRPVDPAVVLATLDGYFADAPALRRGLSADLRARLVADDAEIVEVLQSHAKAVDGECRLHEGARVRGVVLALLGLCFLGIAVVLATGHLWLNMKANEKQLMLFMLGGAVVGAIGLWLLIRGWLYVKYAKEAALVMTPDTLWFSNSTAPLPISHLADVSLTVHGNFYLIRFELDPDAPLPVFKKRKTGMPGARLFKKKRMIQLVMAKACIEGKSLSAQVLLETLAAYFNAGQARQALQEWKQPVSLPDAAQPQ</sequence>
<keyword evidence="8" id="KW-0862">Zinc</keyword>
<organism evidence="14 15">
    <name type="scientific">Pigmentiphaga aceris</name>
    <dbReference type="NCBI Taxonomy" id="1940612"/>
    <lineage>
        <taxon>Bacteria</taxon>
        <taxon>Pseudomonadati</taxon>
        <taxon>Pseudomonadota</taxon>
        <taxon>Betaproteobacteria</taxon>
        <taxon>Burkholderiales</taxon>
        <taxon>Alcaligenaceae</taxon>
        <taxon>Pigmentiphaga</taxon>
    </lineage>
</organism>
<dbReference type="GO" id="GO:0004222">
    <property type="term" value="F:metalloendopeptidase activity"/>
    <property type="evidence" value="ECO:0007669"/>
    <property type="project" value="InterPro"/>
</dbReference>
<comment type="cofactor">
    <cofactor evidence="1">
        <name>Zn(2+)</name>
        <dbReference type="ChEBI" id="CHEBI:29105"/>
    </cofactor>
</comment>
<keyword evidence="10 14" id="KW-0482">Metalloprotease</keyword>
<reference evidence="14 15" key="1">
    <citation type="submission" date="2019-08" db="EMBL/GenBank/DDBJ databases">
        <title>Amphibian skin-associated Pigmentiphaga: genome sequence and occurrence across geography and hosts.</title>
        <authorList>
            <person name="Bletz M.C."/>
            <person name="Bunk B."/>
            <person name="Sproeer C."/>
            <person name="Biwer P."/>
            <person name="Reiter S."/>
            <person name="Rabemananjara F.C.E."/>
            <person name="Schulz S."/>
            <person name="Overmann J."/>
            <person name="Vences M."/>
        </authorList>
    </citation>
    <scope>NUCLEOTIDE SEQUENCE [LARGE SCALE GENOMIC DNA]</scope>
    <source>
        <strain evidence="14 15">Mada1488</strain>
    </source>
</reference>
<dbReference type="KEGG" id="pacr:FXN63_12130"/>
<feature type="transmembrane region" description="Helical" evidence="12">
    <location>
        <begin position="540"/>
        <end position="560"/>
    </location>
</feature>
<gene>
    <name evidence="14" type="ORF">FXN63_12130</name>
</gene>
<keyword evidence="7" id="KW-0378">Hydrolase</keyword>
<evidence type="ECO:0000256" key="5">
    <source>
        <dbReference type="ARBA" id="ARBA00022692"/>
    </source>
</evidence>
<dbReference type="Pfam" id="PF01435">
    <property type="entry name" value="Peptidase_M48"/>
    <property type="match status" value="1"/>
</dbReference>
<evidence type="ECO:0000256" key="6">
    <source>
        <dbReference type="ARBA" id="ARBA00022723"/>
    </source>
</evidence>
<evidence type="ECO:0000256" key="1">
    <source>
        <dbReference type="ARBA" id="ARBA00001947"/>
    </source>
</evidence>
<protein>
    <submittedName>
        <fullName evidence="14">M48 family metalloprotease</fullName>
    </submittedName>
</protein>
<dbReference type="GO" id="GO:0006508">
    <property type="term" value="P:proteolysis"/>
    <property type="evidence" value="ECO:0007669"/>
    <property type="project" value="UniProtKB-KW"/>
</dbReference>
<dbReference type="PANTHER" id="PTHR43221">
    <property type="entry name" value="PROTEASE HTPX"/>
    <property type="match status" value="1"/>
</dbReference>
<keyword evidence="3" id="KW-1003">Cell membrane</keyword>
<keyword evidence="15" id="KW-1185">Reference proteome</keyword>
<dbReference type="Proteomes" id="UP000325161">
    <property type="component" value="Chromosome"/>
</dbReference>
<dbReference type="CDD" id="cd07328">
    <property type="entry name" value="M48_Ste24p_like"/>
    <property type="match status" value="1"/>
</dbReference>
<dbReference type="GO" id="GO:0046872">
    <property type="term" value="F:metal ion binding"/>
    <property type="evidence" value="ECO:0007669"/>
    <property type="project" value="UniProtKB-KW"/>
</dbReference>
<proteinExistence type="predicted"/>
<evidence type="ECO:0000256" key="9">
    <source>
        <dbReference type="ARBA" id="ARBA00022989"/>
    </source>
</evidence>
<comment type="subcellular location">
    <subcellularLocation>
        <location evidence="2">Cell membrane</location>
        <topology evidence="2">Multi-pass membrane protein</topology>
    </subcellularLocation>
</comment>
<evidence type="ECO:0000313" key="15">
    <source>
        <dbReference type="Proteomes" id="UP000325161"/>
    </source>
</evidence>
<evidence type="ECO:0000256" key="3">
    <source>
        <dbReference type="ARBA" id="ARBA00022475"/>
    </source>
</evidence>
<feature type="transmembrane region" description="Helical" evidence="12">
    <location>
        <begin position="184"/>
        <end position="202"/>
    </location>
</feature>
<keyword evidence="9 12" id="KW-1133">Transmembrane helix</keyword>
<evidence type="ECO:0000256" key="7">
    <source>
        <dbReference type="ARBA" id="ARBA00022801"/>
    </source>
</evidence>
<evidence type="ECO:0000256" key="2">
    <source>
        <dbReference type="ARBA" id="ARBA00004651"/>
    </source>
</evidence>